<organism evidence="1 2">
    <name type="scientific">Persea americana</name>
    <name type="common">Avocado</name>
    <dbReference type="NCBI Taxonomy" id="3435"/>
    <lineage>
        <taxon>Eukaryota</taxon>
        <taxon>Viridiplantae</taxon>
        <taxon>Streptophyta</taxon>
        <taxon>Embryophyta</taxon>
        <taxon>Tracheophyta</taxon>
        <taxon>Spermatophyta</taxon>
        <taxon>Magnoliopsida</taxon>
        <taxon>Magnoliidae</taxon>
        <taxon>Laurales</taxon>
        <taxon>Lauraceae</taxon>
        <taxon>Persea</taxon>
    </lineage>
</organism>
<dbReference type="EMBL" id="CM056813">
    <property type="protein sequence ID" value="KAJ8640901.1"/>
    <property type="molecule type" value="Genomic_DNA"/>
</dbReference>
<sequence length="68" mass="7899">MSLAYFSQLQLQLQLKKHLRDTQETHNNMESIVGLVMWRDVPKSAFVFGLGLGFVGSRTYMVNDYQFL</sequence>
<keyword evidence="2" id="KW-1185">Reference proteome</keyword>
<protein>
    <submittedName>
        <fullName evidence="1">Uncharacterized protein</fullName>
    </submittedName>
</protein>
<dbReference type="Proteomes" id="UP001234297">
    <property type="component" value="Chromosome 5"/>
</dbReference>
<proteinExistence type="predicted"/>
<accession>A0ACC2M543</accession>
<gene>
    <name evidence="1" type="ORF">MRB53_017595</name>
</gene>
<evidence type="ECO:0000313" key="2">
    <source>
        <dbReference type="Proteomes" id="UP001234297"/>
    </source>
</evidence>
<reference evidence="1 2" key="1">
    <citation type="journal article" date="2022" name="Hortic Res">
        <title>A haplotype resolved chromosomal level avocado genome allows analysis of novel avocado genes.</title>
        <authorList>
            <person name="Nath O."/>
            <person name="Fletcher S.J."/>
            <person name="Hayward A."/>
            <person name="Shaw L.M."/>
            <person name="Masouleh A.K."/>
            <person name="Furtado A."/>
            <person name="Henry R.J."/>
            <person name="Mitter N."/>
        </authorList>
    </citation>
    <scope>NUCLEOTIDE SEQUENCE [LARGE SCALE GENOMIC DNA]</scope>
    <source>
        <strain evidence="2">cv. Hass</strain>
    </source>
</reference>
<comment type="caution">
    <text evidence="1">The sequence shown here is derived from an EMBL/GenBank/DDBJ whole genome shotgun (WGS) entry which is preliminary data.</text>
</comment>
<name>A0ACC2M543_PERAE</name>
<evidence type="ECO:0000313" key="1">
    <source>
        <dbReference type="EMBL" id="KAJ8640901.1"/>
    </source>
</evidence>